<dbReference type="KEGG" id="sbae:DSM104329_01823"/>
<gene>
    <name evidence="2" type="ORF">DSM104329_01823</name>
</gene>
<evidence type="ECO:0000259" key="1">
    <source>
        <dbReference type="Pfam" id="PF10057"/>
    </source>
</evidence>
<feature type="domain" description="Na+-translocating membrane potential-generating system MpsC" evidence="1">
    <location>
        <begin position="14"/>
        <end position="120"/>
    </location>
</feature>
<name>A0A9E6XVX1_9ACTN</name>
<evidence type="ECO:0000313" key="2">
    <source>
        <dbReference type="EMBL" id="UGS35435.1"/>
    </source>
</evidence>
<evidence type="ECO:0000313" key="3">
    <source>
        <dbReference type="Proteomes" id="UP001162834"/>
    </source>
</evidence>
<organism evidence="2 3">
    <name type="scientific">Capillimicrobium parvum</name>
    <dbReference type="NCBI Taxonomy" id="2884022"/>
    <lineage>
        <taxon>Bacteria</taxon>
        <taxon>Bacillati</taxon>
        <taxon>Actinomycetota</taxon>
        <taxon>Thermoleophilia</taxon>
        <taxon>Solirubrobacterales</taxon>
        <taxon>Capillimicrobiaceae</taxon>
        <taxon>Capillimicrobium</taxon>
    </lineage>
</organism>
<dbReference type="InterPro" id="IPR018745">
    <property type="entry name" value="MpsC"/>
</dbReference>
<dbReference type="RefSeq" id="WP_259315122.1">
    <property type="nucleotide sequence ID" value="NZ_CP087164.1"/>
</dbReference>
<protein>
    <recommendedName>
        <fullName evidence="1">Na+-translocating membrane potential-generating system MpsC domain-containing protein</fullName>
    </recommendedName>
</protein>
<dbReference type="Pfam" id="PF10057">
    <property type="entry name" value="MpsC"/>
    <property type="match status" value="1"/>
</dbReference>
<reference evidence="2" key="1">
    <citation type="journal article" date="2022" name="Int. J. Syst. Evol. Microbiol.">
        <title>Pseudomonas aegrilactucae sp. nov. and Pseudomonas morbosilactucae sp. nov., pathogens causing bacterial rot of lettuce in Japan.</title>
        <authorList>
            <person name="Sawada H."/>
            <person name="Fujikawa T."/>
            <person name="Satou M."/>
        </authorList>
    </citation>
    <scope>NUCLEOTIDE SEQUENCE</scope>
    <source>
        <strain evidence="2">0166_1</strain>
    </source>
</reference>
<dbReference type="AlphaFoldDB" id="A0A9E6XVX1"/>
<proteinExistence type="predicted"/>
<dbReference type="EMBL" id="CP087164">
    <property type="protein sequence ID" value="UGS35435.1"/>
    <property type="molecule type" value="Genomic_DNA"/>
</dbReference>
<dbReference type="Proteomes" id="UP001162834">
    <property type="component" value="Chromosome"/>
</dbReference>
<keyword evidence="3" id="KW-1185">Reference proteome</keyword>
<sequence>MAAMPERTTSDPHGALRAAVSTAIVQAMAKLYGRGPTKAKTYFNDEYVFTVLEGGLTPNEERLVEAGEERLVRQYRLRFQEVVAGELTSAVEQVTGRKVLTYHSQLLFHPSRLFEIFLLDGPPGA</sequence>
<accession>A0A9E6XVX1</accession>